<feature type="region of interest" description="Disordered" evidence="11">
    <location>
        <begin position="92"/>
        <end position="122"/>
    </location>
</feature>
<dbReference type="OrthoDB" id="8563545at2"/>
<evidence type="ECO:0000256" key="10">
    <source>
        <dbReference type="RuleBase" id="RU362123"/>
    </source>
</evidence>
<keyword evidence="10" id="KW-0735">Signal-anchor</keyword>
<dbReference type="GO" id="GO:0015891">
    <property type="term" value="P:siderophore transport"/>
    <property type="evidence" value="ECO:0007669"/>
    <property type="project" value="InterPro"/>
</dbReference>
<keyword evidence="4 10" id="KW-1003">Cell membrane</keyword>
<dbReference type="HOGENOM" id="CLU_076333_4_0_4"/>
<feature type="domain" description="TonB C-terminal" evidence="12">
    <location>
        <begin position="133"/>
        <end position="224"/>
    </location>
</feature>
<dbReference type="PRINTS" id="PR01374">
    <property type="entry name" value="TONBPROTEIN"/>
</dbReference>
<dbReference type="AlphaFoldDB" id="A0A0D6EUJ8"/>
<keyword evidence="14" id="KW-1185">Reference proteome</keyword>
<dbReference type="InterPro" id="IPR037682">
    <property type="entry name" value="TonB_C"/>
</dbReference>
<organism evidence="13 14">
    <name type="scientific">Candidatus Methylopumilus planktonicus</name>
    <dbReference type="NCBI Taxonomy" id="1581557"/>
    <lineage>
        <taxon>Bacteria</taxon>
        <taxon>Pseudomonadati</taxon>
        <taxon>Pseudomonadota</taxon>
        <taxon>Betaproteobacteria</taxon>
        <taxon>Nitrosomonadales</taxon>
        <taxon>Methylophilaceae</taxon>
        <taxon>Candidatus Methylopumilus</taxon>
    </lineage>
</organism>
<dbReference type="PANTHER" id="PTHR33446">
    <property type="entry name" value="PROTEIN TONB-RELATED"/>
    <property type="match status" value="1"/>
</dbReference>
<dbReference type="EMBL" id="LN827929">
    <property type="protein sequence ID" value="CEZ18947.1"/>
    <property type="molecule type" value="Genomic_DNA"/>
</dbReference>
<gene>
    <name evidence="13" type="ORF">BN1208_0051</name>
</gene>
<evidence type="ECO:0000259" key="12">
    <source>
        <dbReference type="PROSITE" id="PS52015"/>
    </source>
</evidence>
<accession>A0A0D6EUJ8</accession>
<dbReference type="InterPro" id="IPR051045">
    <property type="entry name" value="TonB-dependent_transducer"/>
</dbReference>
<evidence type="ECO:0000256" key="11">
    <source>
        <dbReference type="SAM" id="MobiDB-lite"/>
    </source>
</evidence>
<comment type="function">
    <text evidence="10">Interacts with outer membrane receptor proteins that carry out high-affinity binding and energy dependent uptake into the periplasmic space of specific substrates. It could act to transduce energy from the cytoplasmic membrane to specific energy-requiring processes in the outer membrane, resulting in the release into the periplasm of ligands bound by these outer membrane proteins.</text>
</comment>
<feature type="transmembrane region" description="Helical" evidence="10">
    <location>
        <begin position="16"/>
        <end position="35"/>
    </location>
</feature>
<keyword evidence="3 10" id="KW-0813">Transport</keyword>
<dbReference type="RefSeq" id="WP_046486643.1">
    <property type="nucleotide sequence ID" value="NZ_LN827929.1"/>
</dbReference>
<dbReference type="GO" id="GO:0031992">
    <property type="term" value="F:energy transducer activity"/>
    <property type="evidence" value="ECO:0007669"/>
    <property type="project" value="InterPro"/>
</dbReference>
<evidence type="ECO:0000313" key="14">
    <source>
        <dbReference type="Proteomes" id="UP000064007"/>
    </source>
</evidence>
<dbReference type="NCBIfam" id="TIGR01352">
    <property type="entry name" value="tonB_Cterm"/>
    <property type="match status" value="1"/>
</dbReference>
<keyword evidence="5 10" id="KW-0997">Cell inner membrane</keyword>
<dbReference type="GO" id="GO:0098797">
    <property type="term" value="C:plasma membrane protein complex"/>
    <property type="evidence" value="ECO:0007669"/>
    <property type="project" value="TreeGrafter"/>
</dbReference>
<evidence type="ECO:0000256" key="6">
    <source>
        <dbReference type="ARBA" id="ARBA00022692"/>
    </source>
</evidence>
<keyword evidence="6 10" id="KW-0812">Transmembrane</keyword>
<dbReference type="STRING" id="1581557.BN1208_0051"/>
<dbReference type="SUPFAM" id="SSF74653">
    <property type="entry name" value="TolA/TonB C-terminal domain"/>
    <property type="match status" value="1"/>
</dbReference>
<evidence type="ECO:0000313" key="13">
    <source>
        <dbReference type="EMBL" id="CEZ18947.1"/>
    </source>
</evidence>
<dbReference type="PROSITE" id="PS52015">
    <property type="entry name" value="TONB_CTD"/>
    <property type="match status" value="1"/>
</dbReference>
<dbReference type="Proteomes" id="UP000064007">
    <property type="component" value="Chromosome 1"/>
</dbReference>
<dbReference type="Pfam" id="PF03544">
    <property type="entry name" value="TonB_C"/>
    <property type="match status" value="1"/>
</dbReference>
<dbReference type="GO" id="GO:0055085">
    <property type="term" value="P:transmembrane transport"/>
    <property type="evidence" value="ECO:0007669"/>
    <property type="project" value="InterPro"/>
</dbReference>
<evidence type="ECO:0000256" key="7">
    <source>
        <dbReference type="ARBA" id="ARBA00022927"/>
    </source>
</evidence>
<evidence type="ECO:0000256" key="1">
    <source>
        <dbReference type="ARBA" id="ARBA00004383"/>
    </source>
</evidence>
<evidence type="ECO:0000256" key="9">
    <source>
        <dbReference type="ARBA" id="ARBA00023136"/>
    </source>
</evidence>
<evidence type="ECO:0000256" key="3">
    <source>
        <dbReference type="ARBA" id="ARBA00022448"/>
    </source>
</evidence>
<evidence type="ECO:0000256" key="2">
    <source>
        <dbReference type="ARBA" id="ARBA00006555"/>
    </source>
</evidence>
<dbReference type="GO" id="GO:0015031">
    <property type="term" value="P:protein transport"/>
    <property type="evidence" value="ECO:0007669"/>
    <property type="project" value="UniProtKB-UniRule"/>
</dbReference>
<comment type="similarity">
    <text evidence="2 10">Belongs to the TonB family.</text>
</comment>
<dbReference type="InterPro" id="IPR006260">
    <property type="entry name" value="TonB/TolA_C"/>
</dbReference>
<dbReference type="PANTHER" id="PTHR33446:SF2">
    <property type="entry name" value="PROTEIN TONB"/>
    <property type="match status" value="1"/>
</dbReference>
<protein>
    <recommendedName>
        <fullName evidence="10">Protein TonB</fullName>
    </recommendedName>
</protein>
<evidence type="ECO:0000256" key="4">
    <source>
        <dbReference type="ARBA" id="ARBA00022475"/>
    </source>
</evidence>
<evidence type="ECO:0000256" key="5">
    <source>
        <dbReference type="ARBA" id="ARBA00022519"/>
    </source>
</evidence>
<keyword evidence="8 10" id="KW-1133">Transmembrane helix</keyword>
<reference evidence="14" key="1">
    <citation type="submission" date="2014-12" db="EMBL/GenBank/DDBJ databases">
        <authorList>
            <person name="Salcher M.M."/>
        </authorList>
    </citation>
    <scope>NUCLEOTIDE SEQUENCE [LARGE SCALE GENOMIC DNA]</scope>
    <source>
        <strain evidence="14">MMS-10A-171</strain>
    </source>
</reference>
<sequence length="224" mass="25260">MKTIKIFLNEFDLSRAIFLSLLIHLMLLVNVNGLFKKPLTPPPELQITFQKLDNQLSEPTPKPAEVPKPIKEVPKPVIKKITPLPEKVTEIPIPQLQKPIPEASSQPEEKTEQSPITKPNADFKNAGEVALNDFSNLLARHIAKFKMYPKIAQMRGWQGEVVLELQLSQDGQLTSSKVIKSSGFDVLDNESLEMVKRASPFPVPPEILKNRSFNILVPIRFKLD</sequence>
<dbReference type="GO" id="GO:0030288">
    <property type="term" value="C:outer membrane-bounded periplasmic space"/>
    <property type="evidence" value="ECO:0007669"/>
    <property type="project" value="InterPro"/>
</dbReference>
<dbReference type="KEGG" id="mbat:BN1208_0051"/>
<dbReference type="Gene3D" id="3.30.1150.10">
    <property type="match status" value="1"/>
</dbReference>
<evidence type="ECO:0000256" key="8">
    <source>
        <dbReference type="ARBA" id="ARBA00022989"/>
    </source>
</evidence>
<keyword evidence="9 10" id="KW-0472">Membrane</keyword>
<comment type="subcellular location">
    <subcellularLocation>
        <location evidence="1 10">Cell inner membrane</location>
        <topology evidence="1 10">Single-pass membrane protein</topology>
        <orientation evidence="1 10">Periplasmic side</orientation>
    </subcellularLocation>
</comment>
<dbReference type="InterPro" id="IPR003538">
    <property type="entry name" value="TonB"/>
</dbReference>
<proteinExistence type="inferred from homology"/>
<keyword evidence="7 10" id="KW-0653">Protein transport</keyword>
<name>A0A0D6EUJ8_9PROT</name>